<feature type="domain" description="Amine oxidase" evidence="1">
    <location>
        <begin position="11"/>
        <end position="413"/>
    </location>
</feature>
<dbReference type="AlphaFoldDB" id="A0A2R8BYR5"/>
<gene>
    <name evidence="2" type="ORF">PAA8504_03141</name>
</gene>
<evidence type="ECO:0000259" key="1">
    <source>
        <dbReference type="Pfam" id="PF01593"/>
    </source>
</evidence>
<dbReference type="InterPro" id="IPR017830">
    <property type="entry name" value="SQase_HpnE"/>
</dbReference>
<dbReference type="Pfam" id="PF01593">
    <property type="entry name" value="Amino_oxidase"/>
    <property type="match status" value="1"/>
</dbReference>
<dbReference type="PANTHER" id="PTHR42923">
    <property type="entry name" value="PROTOPORPHYRINOGEN OXIDASE"/>
    <property type="match status" value="1"/>
</dbReference>
<reference evidence="3" key="1">
    <citation type="submission" date="2018-03" db="EMBL/GenBank/DDBJ databases">
        <authorList>
            <person name="Rodrigo-Torres L."/>
            <person name="Arahal R. D."/>
            <person name="Lucena T."/>
        </authorList>
    </citation>
    <scope>NUCLEOTIDE SEQUENCE [LARGE SCALE GENOMIC DNA]</scope>
    <source>
        <strain evidence="3">CECT 8504</strain>
    </source>
</reference>
<dbReference type="PANTHER" id="PTHR42923:SF47">
    <property type="entry name" value="BLR3003 PROTEIN"/>
    <property type="match status" value="1"/>
</dbReference>
<dbReference type="NCBIfam" id="TIGR03467">
    <property type="entry name" value="HpnE"/>
    <property type="match status" value="1"/>
</dbReference>
<dbReference type="Gene3D" id="3.50.50.60">
    <property type="entry name" value="FAD/NAD(P)-binding domain"/>
    <property type="match status" value="1"/>
</dbReference>
<sequence>MGRVFVLGAGLAGLVAAERLSAEGREVVLIEATPKAGGRCRSYRDERLGRTIDNGNHLVLSCNTAVLDWARRIGGDWALTMGQADFPFIDLAADRRWRVELPPGPFGALSARARPPGVALGALAADMARLITSGPRRTVAEVSRSDTLRDLFWDPMCRAILNEPPETGSAALLRAAIMRSFARGSRSAQPVFAPDGLGPALIDPALRLLGRRGIVPRYREPVSTLSGRSRLEVIKTTQDRIDIGEGDVAILAVPVRQAASLLPHLQFPPPGRTILNAHFLCPDNGLPPLLGVVGGATHWLFRRGDVVSVTVSAEEASSLSSLPRYEALSLLWADVARAIASYGGTVPPAMPASRLLREKAATFDQSPAGAALRPPSRTAWPNLFLAGDFVRTGLPATLEGAVQSGLRAAGHVLRTP</sequence>
<dbReference type="EMBL" id="ONZF01000008">
    <property type="protein sequence ID" value="SPJ25290.1"/>
    <property type="molecule type" value="Genomic_DNA"/>
</dbReference>
<dbReference type="InterPro" id="IPR036188">
    <property type="entry name" value="FAD/NAD-bd_sf"/>
</dbReference>
<organism evidence="2 3">
    <name type="scientific">Palleronia abyssalis</name>
    <dbReference type="NCBI Taxonomy" id="1501240"/>
    <lineage>
        <taxon>Bacteria</taxon>
        <taxon>Pseudomonadati</taxon>
        <taxon>Pseudomonadota</taxon>
        <taxon>Alphaproteobacteria</taxon>
        <taxon>Rhodobacterales</taxon>
        <taxon>Roseobacteraceae</taxon>
        <taxon>Palleronia</taxon>
    </lineage>
</organism>
<evidence type="ECO:0000313" key="3">
    <source>
        <dbReference type="Proteomes" id="UP000244912"/>
    </source>
</evidence>
<dbReference type="InterPro" id="IPR050464">
    <property type="entry name" value="Zeta_carotene_desat/Oxidored"/>
</dbReference>
<dbReference type="InterPro" id="IPR002937">
    <property type="entry name" value="Amino_oxidase"/>
</dbReference>
<dbReference type="Proteomes" id="UP000244912">
    <property type="component" value="Unassembled WGS sequence"/>
</dbReference>
<dbReference type="SUPFAM" id="SSF51905">
    <property type="entry name" value="FAD/NAD(P)-binding domain"/>
    <property type="match status" value="1"/>
</dbReference>
<dbReference type="OrthoDB" id="7849608at2"/>
<keyword evidence="3" id="KW-1185">Reference proteome</keyword>
<proteinExistence type="predicted"/>
<dbReference type="RefSeq" id="WP_108895094.1">
    <property type="nucleotide sequence ID" value="NZ_ONZF01000008.1"/>
</dbReference>
<evidence type="ECO:0000313" key="2">
    <source>
        <dbReference type="EMBL" id="SPJ25290.1"/>
    </source>
</evidence>
<name>A0A2R8BYR5_9RHOB</name>
<dbReference type="GO" id="GO:0016491">
    <property type="term" value="F:oxidoreductase activity"/>
    <property type="evidence" value="ECO:0007669"/>
    <property type="project" value="InterPro"/>
</dbReference>
<accession>A0A2R8BYR5</accession>
<protein>
    <recommendedName>
        <fullName evidence="1">Amine oxidase domain-containing protein</fullName>
    </recommendedName>
</protein>